<evidence type="ECO:0000256" key="1">
    <source>
        <dbReference type="ARBA" id="ARBA00004196"/>
    </source>
</evidence>
<dbReference type="Gene3D" id="3.40.190.10">
    <property type="entry name" value="Periplasmic binding protein-like II"/>
    <property type="match status" value="1"/>
</dbReference>
<keyword evidence="7" id="KW-1185">Reference proteome</keyword>
<dbReference type="SUPFAM" id="SSF53850">
    <property type="entry name" value="Periplasmic binding protein-like II"/>
    <property type="match status" value="1"/>
</dbReference>
<dbReference type="InterPro" id="IPR000914">
    <property type="entry name" value="SBP_5_dom"/>
</dbReference>
<keyword evidence="3" id="KW-0813">Transport</keyword>
<dbReference type="PANTHER" id="PTHR30290">
    <property type="entry name" value="PERIPLASMIC BINDING COMPONENT OF ABC TRANSPORTER"/>
    <property type="match status" value="1"/>
</dbReference>
<dbReference type="AlphaFoldDB" id="A0A176S131"/>
<dbReference type="FunFam" id="3.90.76.10:FF:000001">
    <property type="entry name" value="Oligopeptide ABC transporter substrate-binding protein"/>
    <property type="match status" value="1"/>
</dbReference>
<dbReference type="PANTHER" id="PTHR30290:SF10">
    <property type="entry name" value="PERIPLASMIC OLIGOPEPTIDE-BINDING PROTEIN-RELATED"/>
    <property type="match status" value="1"/>
</dbReference>
<accession>A0A176S131</accession>
<comment type="subcellular location">
    <subcellularLocation>
        <location evidence="1">Cell envelope</location>
    </subcellularLocation>
</comment>
<evidence type="ECO:0000256" key="3">
    <source>
        <dbReference type="ARBA" id="ARBA00022448"/>
    </source>
</evidence>
<dbReference type="EMBL" id="LUTY01001453">
    <property type="protein sequence ID" value="OAD21695.1"/>
    <property type="molecule type" value="Genomic_DNA"/>
</dbReference>
<feature type="non-terminal residue" evidence="6">
    <location>
        <position position="210"/>
    </location>
</feature>
<dbReference type="GO" id="GO:1904680">
    <property type="term" value="F:peptide transmembrane transporter activity"/>
    <property type="evidence" value="ECO:0007669"/>
    <property type="project" value="TreeGrafter"/>
</dbReference>
<sequence>MSGCEQQNYEKQPQAVKKTQPQHVGYLRLPLSDKITTLDPGLIYKEAQIELVEQLFLGLTDFDPKTYEVVPELATHWIVREDGTVYTYKLRQDVKWTNGEPVTAHDVVWAIQRNIAKKTNSPYAFTLYILKNAKAIHQDESVPLSSLGVRAIDDYTVEFTLEQAAGYFPALTGFWTYSPLPRKVIEQHGDDWVNPAHIQTNGSYQLAEWK</sequence>
<proteinExistence type="inferred from homology"/>
<evidence type="ECO:0000256" key="2">
    <source>
        <dbReference type="ARBA" id="ARBA00005695"/>
    </source>
</evidence>
<comment type="caution">
    <text evidence="6">The sequence shown here is derived from an EMBL/GenBank/DDBJ whole genome shotgun (WGS) entry which is preliminary data.</text>
</comment>
<feature type="domain" description="Solute-binding protein family 5" evidence="5">
    <location>
        <begin position="68"/>
        <end position="210"/>
    </location>
</feature>
<keyword evidence="4" id="KW-0732">Signal</keyword>
<name>A0A176S131_9GAMM</name>
<reference evidence="6 7" key="1">
    <citation type="submission" date="2016-05" db="EMBL/GenBank/DDBJ databases">
        <title>Single-cell genome of chain-forming Candidatus Thiomargarita nelsonii and comparison to other large sulfur-oxidizing bacteria.</title>
        <authorList>
            <person name="Winkel M."/>
            <person name="Salman V."/>
            <person name="Woyke T."/>
            <person name="Schulz-Vogt H."/>
            <person name="Richter M."/>
            <person name="Flood B."/>
            <person name="Bailey J."/>
            <person name="Amann R."/>
            <person name="Mussmann M."/>
        </authorList>
    </citation>
    <scope>NUCLEOTIDE SEQUENCE [LARGE SCALE GENOMIC DNA]</scope>
    <source>
        <strain evidence="6 7">THI036</strain>
    </source>
</reference>
<evidence type="ECO:0000313" key="6">
    <source>
        <dbReference type="EMBL" id="OAD21695.1"/>
    </source>
</evidence>
<organism evidence="6 7">
    <name type="scientific">Candidatus Thiomargarita nelsonii</name>
    <dbReference type="NCBI Taxonomy" id="1003181"/>
    <lineage>
        <taxon>Bacteria</taxon>
        <taxon>Pseudomonadati</taxon>
        <taxon>Pseudomonadota</taxon>
        <taxon>Gammaproteobacteria</taxon>
        <taxon>Thiotrichales</taxon>
        <taxon>Thiotrichaceae</taxon>
        <taxon>Thiomargarita</taxon>
    </lineage>
</organism>
<gene>
    <name evidence="6" type="ORF">THIOM_002532</name>
</gene>
<dbReference type="InterPro" id="IPR039424">
    <property type="entry name" value="SBP_5"/>
</dbReference>
<dbReference type="Proteomes" id="UP000076962">
    <property type="component" value="Unassembled WGS sequence"/>
</dbReference>
<dbReference type="Pfam" id="PF00496">
    <property type="entry name" value="SBP_bac_5"/>
    <property type="match status" value="1"/>
</dbReference>
<dbReference type="Gene3D" id="3.90.76.10">
    <property type="entry name" value="Dipeptide-binding Protein, Domain 1"/>
    <property type="match status" value="1"/>
</dbReference>
<evidence type="ECO:0000313" key="7">
    <source>
        <dbReference type="Proteomes" id="UP000076962"/>
    </source>
</evidence>
<comment type="similarity">
    <text evidence="2">Belongs to the bacterial solute-binding protein 5 family.</text>
</comment>
<dbReference type="GO" id="GO:0015833">
    <property type="term" value="P:peptide transport"/>
    <property type="evidence" value="ECO:0007669"/>
    <property type="project" value="TreeGrafter"/>
</dbReference>
<evidence type="ECO:0000256" key="4">
    <source>
        <dbReference type="ARBA" id="ARBA00022729"/>
    </source>
</evidence>
<evidence type="ECO:0000259" key="5">
    <source>
        <dbReference type="Pfam" id="PF00496"/>
    </source>
</evidence>
<protein>
    <submittedName>
        <fullName evidence="6">Bacterial extracellular solute-binding protein, family 5</fullName>
    </submittedName>
</protein>
<dbReference type="GO" id="GO:0030313">
    <property type="term" value="C:cell envelope"/>
    <property type="evidence" value="ECO:0007669"/>
    <property type="project" value="UniProtKB-SubCell"/>
</dbReference>